<dbReference type="GeneID" id="60321598"/>
<dbReference type="RefSeq" id="YP_009950186.1">
    <property type="nucleotide sequence ID" value="NC_051588.1"/>
</dbReference>
<dbReference type="Gene3D" id="3.60.21.10">
    <property type="match status" value="1"/>
</dbReference>
<dbReference type="EMBL" id="MH509442">
    <property type="protein sequence ID" value="AXH46874.1"/>
    <property type="molecule type" value="Genomic_DNA"/>
</dbReference>
<name>A0A345KV22_9CAUD</name>
<reference evidence="2" key="1">
    <citation type="submission" date="2018-06" db="EMBL/GenBank/DDBJ databases">
        <authorList>
            <person name="Zhirakovskaya E."/>
        </authorList>
    </citation>
    <scope>NUCLEOTIDE SEQUENCE [LARGE SCALE GENOMIC DNA]</scope>
</reference>
<dbReference type="SUPFAM" id="SSF56300">
    <property type="entry name" value="Metallo-dependent phosphatases"/>
    <property type="match status" value="1"/>
</dbReference>
<dbReference type="InterPro" id="IPR029052">
    <property type="entry name" value="Metallo-depent_PP-like"/>
</dbReference>
<proteinExistence type="predicted"/>
<gene>
    <name evidence="1" type="primary">36</name>
    <name evidence="1" type="ORF">SEA_AMINAY_36</name>
</gene>
<organism evidence="1 2">
    <name type="scientific">Mycobacterium phage Aminay</name>
    <dbReference type="NCBI Taxonomy" id="2250291"/>
    <lineage>
        <taxon>Viruses</taxon>
        <taxon>Duplodnaviria</taxon>
        <taxon>Heunggongvirae</taxon>
        <taxon>Uroviricota</taxon>
        <taxon>Caudoviricetes</taxon>
        <taxon>Weiservirinae</taxon>
        <taxon>Aminayvirus</taxon>
        <taxon>Aminayvirus aminay</taxon>
    </lineage>
</organism>
<accession>A0A345KV22</accession>
<dbReference type="Proteomes" id="UP000259472">
    <property type="component" value="Segment"/>
</dbReference>
<keyword evidence="2" id="KW-1185">Reference proteome</keyword>
<evidence type="ECO:0000313" key="1">
    <source>
        <dbReference type="EMBL" id="AXH46874.1"/>
    </source>
</evidence>
<protein>
    <submittedName>
        <fullName evidence="1">Phosphoesterase</fullName>
    </submittedName>
</protein>
<sequence>MSIADDLAAVPAVEEQKYRPRVDFDGRTAFVETGAQDAAQPPEYEDLLRQIGRDPARFRLAEVLRESHWEVPYRPIEGQDEKGRPVYGELTTRWLRSYRLRVEPVDAGGAPDLEALVLAAKAKRDSTTRGAPYWLVFQAGDLQLGKVSRDGSTKEIVDRFVQSVEAAKRELRSVRRLGLGGVQISMPGDCIEGSQSQGGRNMAFMTGQTVTEQTRILRRLMHYAVDELAEVPHLYLDVVGGNHDDAERRWNEKPGDNWATECAIAERDALALAPAVYGHVEVRVPEPWSGSMTVPVGTTTVTVVHGHQFRQRHNAMKWLAEQAVHNQPAGAADILQHGHFHQLNIEQHKTKTIIGSPTFECGSDYWRELHGAESRRGAAVYLLRGGEFSRLQVL</sequence>
<evidence type="ECO:0000313" key="2">
    <source>
        <dbReference type="Proteomes" id="UP000259472"/>
    </source>
</evidence>
<dbReference type="KEGG" id="vg:60321598"/>